<feature type="domain" description="Integrase catalytic" evidence="2">
    <location>
        <begin position="68"/>
        <end position="167"/>
    </location>
</feature>
<dbReference type="GO" id="GO:0015074">
    <property type="term" value="P:DNA integration"/>
    <property type="evidence" value="ECO:0007669"/>
    <property type="project" value="InterPro"/>
</dbReference>
<dbReference type="Pfam" id="PF00665">
    <property type="entry name" value="rve"/>
    <property type="match status" value="1"/>
</dbReference>
<proteinExistence type="predicted"/>
<dbReference type="OrthoDB" id="7692176at2759"/>
<dbReference type="PaxDb" id="67767-A0A0J7KLP5"/>
<keyword evidence="4" id="KW-1185">Reference proteome</keyword>
<dbReference type="Pfam" id="PF17921">
    <property type="entry name" value="Integrase_H2C2"/>
    <property type="match status" value="1"/>
</dbReference>
<dbReference type="PANTHER" id="PTHR37984:SF5">
    <property type="entry name" value="PROTEIN NYNRIN-LIKE"/>
    <property type="match status" value="1"/>
</dbReference>
<dbReference type="SUPFAM" id="SSF53098">
    <property type="entry name" value="Ribonuclease H-like"/>
    <property type="match status" value="1"/>
</dbReference>
<organism evidence="3 4">
    <name type="scientific">Lasius niger</name>
    <name type="common">Black garden ant</name>
    <dbReference type="NCBI Taxonomy" id="67767"/>
    <lineage>
        <taxon>Eukaryota</taxon>
        <taxon>Metazoa</taxon>
        <taxon>Ecdysozoa</taxon>
        <taxon>Arthropoda</taxon>
        <taxon>Hexapoda</taxon>
        <taxon>Insecta</taxon>
        <taxon>Pterygota</taxon>
        <taxon>Neoptera</taxon>
        <taxon>Endopterygota</taxon>
        <taxon>Hymenoptera</taxon>
        <taxon>Apocrita</taxon>
        <taxon>Aculeata</taxon>
        <taxon>Formicoidea</taxon>
        <taxon>Formicidae</taxon>
        <taxon>Formicinae</taxon>
        <taxon>Lasius</taxon>
        <taxon>Lasius</taxon>
    </lineage>
</organism>
<dbReference type="Gene3D" id="1.10.340.70">
    <property type="match status" value="1"/>
</dbReference>
<evidence type="ECO:0000313" key="4">
    <source>
        <dbReference type="Proteomes" id="UP000036403"/>
    </source>
</evidence>
<dbReference type="InterPro" id="IPR050951">
    <property type="entry name" value="Retrovirus_Pol_polyprotein"/>
</dbReference>
<dbReference type="STRING" id="67767.A0A0J7KLP5"/>
<evidence type="ECO:0000313" key="3">
    <source>
        <dbReference type="EMBL" id="KMQ91323.1"/>
    </source>
</evidence>
<reference evidence="3 4" key="1">
    <citation type="submission" date="2015-04" db="EMBL/GenBank/DDBJ databases">
        <title>Lasius niger genome sequencing.</title>
        <authorList>
            <person name="Konorov E.A."/>
            <person name="Nikitin M.A."/>
            <person name="Kirill M.V."/>
            <person name="Chang P."/>
        </authorList>
    </citation>
    <scope>NUCLEOTIDE SEQUENCE [LARGE SCALE GENOMIC DNA]</scope>
    <source>
        <tissue evidence="3">Whole</tissue>
    </source>
</reference>
<dbReference type="GO" id="GO:0003964">
    <property type="term" value="F:RNA-directed DNA polymerase activity"/>
    <property type="evidence" value="ECO:0007669"/>
    <property type="project" value="UniProtKB-EC"/>
</dbReference>
<dbReference type="Proteomes" id="UP000036403">
    <property type="component" value="Unassembled WGS sequence"/>
</dbReference>
<dbReference type="InterPro" id="IPR012337">
    <property type="entry name" value="RNaseH-like_sf"/>
</dbReference>
<dbReference type="PANTHER" id="PTHR37984">
    <property type="entry name" value="PROTEIN CBG26694"/>
    <property type="match status" value="1"/>
</dbReference>
<accession>A0A0J7KLP5</accession>
<name>A0A0J7KLP5_LASNI</name>
<protein>
    <recommendedName>
        <fullName evidence="1">RNA-directed DNA polymerase</fullName>
        <ecNumber evidence="1">2.7.7.49</ecNumber>
    </recommendedName>
</protein>
<dbReference type="AlphaFoldDB" id="A0A0J7KLP5"/>
<gene>
    <name evidence="3" type="ORF">RF55_8831</name>
</gene>
<dbReference type="PROSITE" id="PS50994">
    <property type="entry name" value="INTEGRASE"/>
    <property type="match status" value="1"/>
</dbReference>
<dbReference type="InterPro" id="IPR041588">
    <property type="entry name" value="Integrase_H2C2"/>
</dbReference>
<dbReference type="GO" id="GO:0003676">
    <property type="term" value="F:nucleic acid binding"/>
    <property type="evidence" value="ECO:0007669"/>
    <property type="project" value="InterPro"/>
</dbReference>
<dbReference type="EC" id="2.7.7.49" evidence="1"/>
<dbReference type="Gene3D" id="3.30.420.10">
    <property type="entry name" value="Ribonuclease H-like superfamily/Ribonuclease H"/>
    <property type="match status" value="1"/>
</dbReference>
<sequence length="167" mass="19051">MREKAVRKAHDMPQSGHLGVEKTFHRLAVAYYWPNMFRNVAKYVKKCDVCQRTKVEQANPAGLMGHRVVKGPWTVVAADIMGQFPKSKSGFAYILVVQDLFTKWIECFALRTANGKKICEALENVVSRWGTPKFFLTDNGTEFANQTLRAFVTERGITHNTIPPYHF</sequence>
<comment type="caution">
    <text evidence="3">The sequence shown here is derived from an EMBL/GenBank/DDBJ whole genome shotgun (WGS) entry which is preliminary data.</text>
</comment>
<dbReference type="FunFam" id="1.10.340.70:FF:000001">
    <property type="entry name" value="Retrovirus-related Pol polyprotein from transposon gypsy-like Protein"/>
    <property type="match status" value="1"/>
</dbReference>
<dbReference type="InterPro" id="IPR001584">
    <property type="entry name" value="Integrase_cat-core"/>
</dbReference>
<dbReference type="InterPro" id="IPR036397">
    <property type="entry name" value="RNaseH_sf"/>
</dbReference>
<dbReference type="EMBL" id="LBMM01005660">
    <property type="protein sequence ID" value="KMQ91323.1"/>
    <property type="molecule type" value="Genomic_DNA"/>
</dbReference>
<evidence type="ECO:0000256" key="1">
    <source>
        <dbReference type="ARBA" id="ARBA00012493"/>
    </source>
</evidence>
<evidence type="ECO:0000259" key="2">
    <source>
        <dbReference type="PROSITE" id="PS50994"/>
    </source>
</evidence>